<keyword evidence="1" id="KW-0548">Nucleotidyltransferase</keyword>
<dbReference type="Gramene" id="EOY04403">
    <property type="protein sequence ID" value="EOY04403"/>
    <property type="gene ID" value="TCM_019665"/>
</dbReference>
<dbReference type="InParanoid" id="A0A061EIB9"/>
<gene>
    <name evidence="3" type="ORF">TCM_019665</name>
</gene>
<comment type="similarity">
    <text evidence="1">Belongs to the RdRP family.</text>
</comment>
<dbReference type="EC" id="2.7.7.48" evidence="1"/>
<protein>
    <recommendedName>
        <fullName evidence="1">RNA-dependent RNA polymerase</fullName>
        <ecNumber evidence="1">2.7.7.48</ecNumber>
    </recommendedName>
</protein>
<accession>A0A061EIB9</accession>
<proteinExistence type="inferred from homology"/>
<feature type="domain" description="RDRP core" evidence="2">
    <location>
        <begin position="28"/>
        <end position="89"/>
    </location>
</feature>
<comment type="catalytic activity">
    <reaction evidence="1">
        <text>RNA(n) + a ribonucleoside 5'-triphosphate = RNA(n+1) + diphosphate</text>
        <dbReference type="Rhea" id="RHEA:21248"/>
        <dbReference type="Rhea" id="RHEA-COMP:14527"/>
        <dbReference type="Rhea" id="RHEA-COMP:17342"/>
        <dbReference type="ChEBI" id="CHEBI:33019"/>
        <dbReference type="ChEBI" id="CHEBI:61557"/>
        <dbReference type="ChEBI" id="CHEBI:140395"/>
        <dbReference type="EC" id="2.7.7.48"/>
    </reaction>
</comment>
<dbReference type="Proteomes" id="UP000026915">
    <property type="component" value="Chromosome 4"/>
</dbReference>
<dbReference type="EMBL" id="CM001882">
    <property type="protein sequence ID" value="EOY04403.1"/>
    <property type="molecule type" value="Genomic_DNA"/>
</dbReference>
<organism evidence="3 4">
    <name type="scientific">Theobroma cacao</name>
    <name type="common">Cacao</name>
    <name type="synonym">Cocoa</name>
    <dbReference type="NCBI Taxonomy" id="3641"/>
    <lineage>
        <taxon>Eukaryota</taxon>
        <taxon>Viridiplantae</taxon>
        <taxon>Streptophyta</taxon>
        <taxon>Embryophyta</taxon>
        <taxon>Tracheophyta</taxon>
        <taxon>Spermatophyta</taxon>
        <taxon>Magnoliopsida</taxon>
        <taxon>eudicotyledons</taxon>
        <taxon>Gunneridae</taxon>
        <taxon>Pentapetalae</taxon>
        <taxon>rosids</taxon>
        <taxon>malvids</taxon>
        <taxon>Malvales</taxon>
        <taxon>Malvaceae</taxon>
        <taxon>Byttnerioideae</taxon>
        <taxon>Theobroma</taxon>
    </lineage>
</organism>
<dbReference type="InterPro" id="IPR057596">
    <property type="entry name" value="RDRP_core"/>
</dbReference>
<dbReference type="GO" id="GO:0003968">
    <property type="term" value="F:RNA-directed RNA polymerase activity"/>
    <property type="evidence" value="ECO:0007669"/>
    <property type="project" value="UniProtKB-KW"/>
</dbReference>
<dbReference type="InterPro" id="IPR007855">
    <property type="entry name" value="RDRP"/>
</dbReference>
<evidence type="ECO:0000256" key="1">
    <source>
        <dbReference type="RuleBase" id="RU363098"/>
    </source>
</evidence>
<dbReference type="STRING" id="3641.A0A061EIB9"/>
<dbReference type="AlphaFoldDB" id="A0A061EIB9"/>
<dbReference type="Pfam" id="PF05183">
    <property type="entry name" value="RdRP"/>
    <property type="match status" value="1"/>
</dbReference>
<evidence type="ECO:0000313" key="3">
    <source>
        <dbReference type="EMBL" id="EOY04403.1"/>
    </source>
</evidence>
<keyword evidence="1" id="KW-0808">Transferase</keyword>
<dbReference type="GO" id="GO:0003723">
    <property type="term" value="F:RNA binding"/>
    <property type="evidence" value="ECO:0007669"/>
    <property type="project" value="UniProtKB-KW"/>
</dbReference>
<dbReference type="PANTHER" id="PTHR23079">
    <property type="entry name" value="RNA-DEPENDENT RNA POLYMERASE"/>
    <property type="match status" value="1"/>
</dbReference>
<evidence type="ECO:0000313" key="4">
    <source>
        <dbReference type="Proteomes" id="UP000026915"/>
    </source>
</evidence>
<dbReference type="GO" id="GO:0031047">
    <property type="term" value="P:regulatory ncRNA-mediated gene silencing"/>
    <property type="evidence" value="ECO:0007669"/>
    <property type="project" value="UniProtKB-KW"/>
</dbReference>
<sequence>MYDDPDDGIYSSNLRSHRVKSCRFYVHDSRSRSSLELATLHSTAVDFAKTATPTEMARSLKPREFPDFMQRVDKPMYASLGVLGKLYRATINSTVCHHLSWVLILSMDKHMRVENPQIKISVVKAPIDLEMVPNLWMELQMGMSSSVCYARTSCIVNISVLDYLHQLMESFSS</sequence>
<dbReference type="eggNOG" id="KOG0988">
    <property type="taxonomic scope" value="Eukaryota"/>
</dbReference>
<name>A0A061EIB9_THECC</name>
<keyword evidence="1" id="KW-0694">RNA-binding</keyword>
<keyword evidence="1" id="KW-0943">RNA-mediated gene silencing</keyword>
<keyword evidence="1" id="KW-0696">RNA-directed RNA polymerase</keyword>
<evidence type="ECO:0000259" key="2">
    <source>
        <dbReference type="Pfam" id="PF05183"/>
    </source>
</evidence>
<dbReference type="HOGENOM" id="CLU_1550309_0_0_1"/>
<reference evidence="3 4" key="1">
    <citation type="journal article" date="2013" name="Genome Biol.">
        <title>The genome sequence of the most widely cultivated cacao type and its use to identify candidate genes regulating pod color.</title>
        <authorList>
            <person name="Motamayor J.C."/>
            <person name="Mockaitis K."/>
            <person name="Schmutz J."/>
            <person name="Haiminen N."/>
            <person name="Iii D.L."/>
            <person name="Cornejo O."/>
            <person name="Findley S.D."/>
            <person name="Zheng P."/>
            <person name="Utro F."/>
            <person name="Royaert S."/>
            <person name="Saski C."/>
            <person name="Jenkins J."/>
            <person name="Podicheti R."/>
            <person name="Zhao M."/>
            <person name="Scheffler B.E."/>
            <person name="Stack J.C."/>
            <person name="Feltus F.A."/>
            <person name="Mustiga G.M."/>
            <person name="Amores F."/>
            <person name="Phillips W."/>
            <person name="Marelli J.P."/>
            <person name="May G.D."/>
            <person name="Shapiro H."/>
            <person name="Ma J."/>
            <person name="Bustamante C.D."/>
            <person name="Schnell R.J."/>
            <person name="Main D."/>
            <person name="Gilbert D."/>
            <person name="Parida L."/>
            <person name="Kuhn D.N."/>
        </authorList>
    </citation>
    <scope>NUCLEOTIDE SEQUENCE [LARGE SCALE GENOMIC DNA]</scope>
    <source>
        <strain evidence="4">cv. Matina 1-6</strain>
    </source>
</reference>
<keyword evidence="4" id="KW-1185">Reference proteome</keyword>
<dbReference type="PANTHER" id="PTHR23079:SF5">
    <property type="entry name" value="RNA-DEPENDENT RNA POLYMERASE 2"/>
    <property type="match status" value="1"/>
</dbReference>
<comment type="function">
    <text evidence="1">Probably involved in the RNA silencing pathway and required for the generation of small interfering RNAs (siRNAs).</text>
</comment>